<dbReference type="InterPro" id="IPR018076">
    <property type="entry name" value="T2SS_GspF_dom"/>
</dbReference>
<comment type="subcellular location">
    <subcellularLocation>
        <location evidence="1">Cell membrane</location>
        <topology evidence="1">Multi-pass membrane protein</topology>
    </subcellularLocation>
</comment>
<dbReference type="PANTHER" id="PTHR35007:SF1">
    <property type="entry name" value="PILUS ASSEMBLY PROTEIN"/>
    <property type="match status" value="1"/>
</dbReference>
<feature type="transmembrane region" description="Helical" evidence="6">
    <location>
        <begin position="262"/>
        <end position="281"/>
    </location>
</feature>
<dbReference type="Proteomes" id="UP001162891">
    <property type="component" value="Chromosome"/>
</dbReference>
<dbReference type="Pfam" id="PF00482">
    <property type="entry name" value="T2SSF"/>
    <property type="match status" value="1"/>
</dbReference>
<name>A0ABM7WP16_9BACT</name>
<gene>
    <name evidence="8" type="ORF">AMOR_02050</name>
</gene>
<feature type="transmembrane region" description="Helical" evidence="6">
    <location>
        <begin position="293"/>
        <end position="315"/>
    </location>
</feature>
<evidence type="ECO:0000256" key="4">
    <source>
        <dbReference type="ARBA" id="ARBA00022989"/>
    </source>
</evidence>
<organism evidence="8 9">
    <name type="scientific">Anaeromyxobacter oryzae</name>
    <dbReference type="NCBI Taxonomy" id="2918170"/>
    <lineage>
        <taxon>Bacteria</taxon>
        <taxon>Pseudomonadati</taxon>
        <taxon>Myxococcota</taxon>
        <taxon>Myxococcia</taxon>
        <taxon>Myxococcales</taxon>
        <taxon>Cystobacterineae</taxon>
        <taxon>Anaeromyxobacteraceae</taxon>
        <taxon>Anaeromyxobacter</taxon>
    </lineage>
</organism>
<evidence type="ECO:0000313" key="9">
    <source>
        <dbReference type="Proteomes" id="UP001162891"/>
    </source>
</evidence>
<feature type="transmembrane region" description="Helical" evidence="6">
    <location>
        <begin position="116"/>
        <end position="137"/>
    </location>
</feature>
<dbReference type="RefSeq" id="WP_248357602.1">
    <property type="nucleotide sequence ID" value="NZ_AP025591.1"/>
</dbReference>
<feature type="transmembrane region" description="Helical" evidence="6">
    <location>
        <begin position="6"/>
        <end position="24"/>
    </location>
</feature>
<keyword evidence="2" id="KW-1003">Cell membrane</keyword>
<evidence type="ECO:0000256" key="1">
    <source>
        <dbReference type="ARBA" id="ARBA00004651"/>
    </source>
</evidence>
<accession>A0ABM7WP16</accession>
<evidence type="ECO:0000259" key="7">
    <source>
        <dbReference type="Pfam" id="PF00482"/>
    </source>
</evidence>
<evidence type="ECO:0000256" key="6">
    <source>
        <dbReference type="SAM" id="Phobius"/>
    </source>
</evidence>
<evidence type="ECO:0000256" key="5">
    <source>
        <dbReference type="ARBA" id="ARBA00023136"/>
    </source>
</evidence>
<dbReference type="InterPro" id="IPR042094">
    <property type="entry name" value="T2SS_GspF_sf"/>
</dbReference>
<sequence>MRQLLVILFCVIGIGVLEGTRQLVRWSRERRRDELKRRLEAVAGDRSGAGATLLRRDRLAATPWLDALLRHVPLAIRAEKLLSQADSRLTVAQLFSLTALALCAGVAVAAVLRLGLLLGVMFGLASTAVPYLLLVLARTSRSRKLSEQLPEALDMMSRSLRAGHALTSAFQIVATEMPDPVSIEFGRAFESQRLGLPVHSAIVQMTERAPGNRDLKIFAVSAVIQRETGGNLAEILGNIAETIRARYRFYGKLRALTAEGRASGIILGALPILMALILRIVNPTYFLVLLSPTGQLILAFAAGMWLIGVVWLVMLTRVDI</sequence>
<feature type="domain" description="Type II secretion system protein GspF" evidence="7">
    <location>
        <begin position="153"/>
        <end position="278"/>
    </location>
</feature>
<protein>
    <recommendedName>
        <fullName evidence="7">Type II secretion system protein GspF domain-containing protein</fullName>
    </recommendedName>
</protein>
<keyword evidence="3 6" id="KW-0812">Transmembrane</keyword>
<keyword evidence="9" id="KW-1185">Reference proteome</keyword>
<proteinExistence type="predicted"/>
<dbReference type="Gene3D" id="1.20.81.30">
    <property type="entry name" value="Type II secretion system (T2SS), domain F"/>
    <property type="match status" value="1"/>
</dbReference>
<evidence type="ECO:0000313" key="8">
    <source>
        <dbReference type="EMBL" id="BDG01209.1"/>
    </source>
</evidence>
<evidence type="ECO:0000256" key="2">
    <source>
        <dbReference type="ARBA" id="ARBA00022475"/>
    </source>
</evidence>
<reference evidence="9" key="1">
    <citation type="journal article" date="2022" name="Int. J. Syst. Evol. Microbiol.">
        <title>Anaeromyxobacter oryzae sp. nov., Anaeromyxobacter diazotrophicus sp. nov. and Anaeromyxobacter paludicola sp. nov., isolated from paddy soils.</title>
        <authorList>
            <person name="Itoh H."/>
            <person name="Xu Z."/>
            <person name="Mise K."/>
            <person name="Masuda Y."/>
            <person name="Ushijima N."/>
            <person name="Hayakawa C."/>
            <person name="Shiratori Y."/>
            <person name="Senoo K."/>
        </authorList>
    </citation>
    <scope>NUCLEOTIDE SEQUENCE [LARGE SCALE GENOMIC DNA]</scope>
    <source>
        <strain evidence="9">Red232</strain>
    </source>
</reference>
<dbReference type="EMBL" id="AP025591">
    <property type="protein sequence ID" value="BDG01209.1"/>
    <property type="molecule type" value="Genomic_DNA"/>
</dbReference>
<keyword evidence="4 6" id="KW-1133">Transmembrane helix</keyword>
<keyword evidence="5 6" id="KW-0472">Membrane</keyword>
<feature type="transmembrane region" description="Helical" evidence="6">
    <location>
        <begin position="89"/>
        <end position="110"/>
    </location>
</feature>
<dbReference type="PANTHER" id="PTHR35007">
    <property type="entry name" value="INTEGRAL MEMBRANE PROTEIN-RELATED"/>
    <property type="match status" value="1"/>
</dbReference>
<evidence type="ECO:0000256" key="3">
    <source>
        <dbReference type="ARBA" id="ARBA00022692"/>
    </source>
</evidence>